<evidence type="ECO:0000256" key="5">
    <source>
        <dbReference type="PIRSR" id="PIRSR606710-2"/>
    </source>
</evidence>
<organism evidence="8 9">
    <name type="scientific">Aquimarina spongiae</name>
    <dbReference type="NCBI Taxonomy" id="570521"/>
    <lineage>
        <taxon>Bacteria</taxon>
        <taxon>Pseudomonadati</taxon>
        <taxon>Bacteroidota</taxon>
        <taxon>Flavobacteriia</taxon>
        <taxon>Flavobacteriales</taxon>
        <taxon>Flavobacteriaceae</taxon>
        <taxon>Aquimarina</taxon>
    </lineage>
</organism>
<feature type="domain" description="Beta-xylosidase C-terminal Concanavalin A-like" evidence="7">
    <location>
        <begin position="322"/>
        <end position="528"/>
    </location>
</feature>
<dbReference type="SUPFAM" id="SSF75005">
    <property type="entry name" value="Arabinanase/levansucrase/invertase"/>
    <property type="match status" value="1"/>
</dbReference>
<name>A0A1M6HBA1_9FLAO</name>
<feature type="active site" description="Proton donor" evidence="4">
    <location>
        <position position="186"/>
    </location>
</feature>
<evidence type="ECO:0000256" key="2">
    <source>
        <dbReference type="ARBA" id="ARBA00022801"/>
    </source>
</evidence>
<dbReference type="SUPFAM" id="SSF49899">
    <property type="entry name" value="Concanavalin A-like lectins/glucanases"/>
    <property type="match status" value="1"/>
</dbReference>
<keyword evidence="3 6" id="KW-0326">Glycosidase</keyword>
<dbReference type="CDD" id="cd09000">
    <property type="entry name" value="GH43_SXA-like"/>
    <property type="match status" value="1"/>
</dbReference>
<dbReference type="InterPro" id="IPR051795">
    <property type="entry name" value="Glycosyl_Hydrlase_43"/>
</dbReference>
<dbReference type="InterPro" id="IPR023296">
    <property type="entry name" value="Glyco_hydro_beta-prop_sf"/>
</dbReference>
<dbReference type="Gene3D" id="2.60.120.200">
    <property type="match status" value="1"/>
</dbReference>
<protein>
    <submittedName>
        <fullName evidence="8">Xylan 1,4-beta-xylosidase</fullName>
    </submittedName>
</protein>
<dbReference type="RefSeq" id="WP_073317008.1">
    <property type="nucleotide sequence ID" value="NZ_FQYP01000006.1"/>
</dbReference>
<dbReference type="Proteomes" id="UP000184432">
    <property type="component" value="Unassembled WGS sequence"/>
</dbReference>
<dbReference type="InterPro" id="IPR013320">
    <property type="entry name" value="ConA-like_dom_sf"/>
</dbReference>
<feature type="site" description="Important for catalytic activity, responsible for pKa modulation of the active site Glu and correct orientation of both the proton donor and substrate" evidence="5">
    <location>
        <position position="128"/>
    </location>
</feature>
<evidence type="ECO:0000256" key="6">
    <source>
        <dbReference type="RuleBase" id="RU361187"/>
    </source>
</evidence>
<dbReference type="PANTHER" id="PTHR42812:SF12">
    <property type="entry name" value="BETA-XYLOSIDASE-RELATED"/>
    <property type="match status" value="1"/>
</dbReference>
<evidence type="ECO:0000256" key="3">
    <source>
        <dbReference type="ARBA" id="ARBA00023295"/>
    </source>
</evidence>
<dbReference type="GO" id="GO:0005975">
    <property type="term" value="P:carbohydrate metabolic process"/>
    <property type="evidence" value="ECO:0007669"/>
    <property type="project" value="InterPro"/>
</dbReference>
<proteinExistence type="inferred from homology"/>
<accession>A0A1M6HBA1</accession>
<evidence type="ECO:0000256" key="1">
    <source>
        <dbReference type="ARBA" id="ARBA00009865"/>
    </source>
</evidence>
<dbReference type="Pfam" id="PF04616">
    <property type="entry name" value="Glyco_hydro_43"/>
    <property type="match status" value="1"/>
</dbReference>
<dbReference type="EMBL" id="FQYP01000006">
    <property type="protein sequence ID" value="SHJ19491.1"/>
    <property type="molecule type" value="Genomic_DNA"/>
</dbReference>
<sequence>MNRIENPILRGFNPDPSIIRVGEDYYIATSTFEWFPGVQIHHSRDLKNWKVIAQPLNKVSQLDMKGVPDSCGVWAPCLSYDEGIFYLVYSNVKSFDGVWKDTPNYLVTTEDITGEWSDPVYLSSRGFDGSLFHDTDGKKYFLNMLIDHRDNKMFGGIELQEYDPVQKELVGEVHYLHQGSYLGCTEGPHIFKRGKYYYLILAEGGTEYNHAVSVARSESIFGPYVMHPDTSIVSCAYNKPYKLQKSGHGDFVETEDGRWFITFLVGRPLKERGRCILGRETAIEEIIWKDDWPYLVSDCRLPRLEITGLDTKEVSVKKHQERDDFDADMLSLDFQSLRIPRTEQWFSLTERKGFLRLKGKESLTSTHTQALIARRVQHFRIEASTSLEFHPENIQEMAGLVFYYNTGHYHYLHLTANYKGDKQLLRIITSDHFEMSEQDQEVEIPAEAELVLKGILDHGELQFYYSIDQEKTFFPIGDVLDASILSDDYVRDRDERYRPAFTGMFVGMCCQDLAYNRKHADFDWFTYKEIH</sequence>
<keyword evidence="2 6" id="KW-0378">Hydrolase</keyword>
<dbReference type="InterPro" id="IPR041542">
    <property type="entry name" value="GH43_C2"/>
</dbReference>
<evidence type="ECO:0000259" key="7">
    <source>
        <dbReference type="Pfam" id="PF17851"/>
    </source>
</evidence>
<keyword evidence="9" id="KW-1185">Reference proteome</keyword>
<dbReference type="OrthoDB" id="9801455at2"/>
<evidence type="ECO:0000313" key="9">
    <source>
        <dbReference type="Proteomes" id="UP000184432"/>
    </source>
</evidence>
<dbReference type="GO" id="GO:0004553">
    <property type="term" value="F:hydrolase activity, hydrolyzing O-glycosyl compounds"/>
    <property type="evidence" value="ECO:0007669"/>
    <property type="project" value="InterPro"/>
</dbReference>
<dbReference type="Gene3D" id="2.115.10.20">
    <property type="entry name" value="Glycosyl hydrolase domain, family 43"/>
    <property type="match status" value="1"/>
</dbReference>
<dbReference type="PANTHER" id="PTHR42812">
    <property type="entry name" value="BETA-XYLOSIDASE"/>
    <property type="match status" value="1"/>
</dbReference>
<dbReference type="AlphaFoldDB" id="A0A1M6HBA1"/>
<gene>
    <name evidence="8" type="ORF">SAMN04488508_106188</name>
</gene>
<evidence type="ECO:0000256" key="4">
    <source>
        <dbReference type="PIRSR" id="PIRSR606710-1"/>
    </source>
</evidence>
<evidence type="ECO:0000313" key="8">
    <source>
        <dbReference type="EMBL" id="SHJ19491.1"/>
    </source>
</evidence>
<comment type="similarity">
    <text evidence="1 6">Belongs to the glycosyl hydrolase 43 family.</text>
</comment>
<dbReference type="Pfam" id="PF17851">
    <property type="entry name" value="GH43_C2"/>
    <property type="match status" value="1"/>
</dbReference>
<dbReference type="InterPro" id="IPR006710">
    <property type="entry name" value="Glyco_hydro_43"/>
</dbReference>
<feature type="active site" description="Proton acceptor" evidence="4">
    <location>
        <position position="15"/>
    </location>
</feature>
<dbReference type="STRING" id="570521.SAMN04488508_106188"/>
<reference evidence="9" key="1">
    <citation type="submission" date="2016-11" db="EMBL/GenBank/DDBJ databases">
        <authorList>
            <person name="Varghese N."/>
            <person name="Submissions S."/>
        </authorList>
    </citation>
    <scope>NUCLEOTIDE SEQUENCE [LARGE SCALE GENOMIC DNA]</scope>
    <source>
        <strain evidence="9">DSM 22623</strain>
    </source>
</reference>